<dbReference type="Proteomes" id="UP001589738">
    <property type="component" value="Unassembled WGS sequence"/>
</dbReference>
<dbReference type="InterPro" id="IPR006656">
    <property type="entry name" value="Mopterin_OxRdtase"/>
</dbReference>
<dbReference type="Pfam" id="PF04879">
    <property type="entry name" value="Molybdop_Fe4S4"/>
    <property type="match status" value="1"/>
</dbReference>
<evidence type="ECO:0000256" key="1">
    <source>
        <dbReference type="ARBA" id="ARBA00001942"/>
    </source>
</evidence>
<dbReference type="Gene3D" id="3.40.228.10">
    <property type="entry name" value="Dimethylsulfoxide Reductase, domain 2"/>
    <property type="match status" value="1"/>
</dbReference>
<keyword evidence="10" id="KW-1185">Reference proteome</keyword>
<dbReference type="Gene3D" id="3.30.2070.10">
    <property type="entry name" value="Formate dehydrogenase/DMSO reductase"/>
    <property type="match status" value="1"/>
</dbReference>
<dbReference type="PROSITE" id="PS00490">
    <property type="entry name" value="MOLYBDOPTERIN_PROK_2"/>
    <property type="match status" value="1"/>
</dbReference>
<dbReference type="PANTHER" id="PTHR43742:SF6">
    <property type="entry name" value="OXIDOREDUCTASE YYAE-RELATED"/>
    <property type="match status" value="1"/>
</dbReference>
<evidence type="ECO:0000256" key="6">
    <source>
        <dbReference type="ARBA" id="ARBA00023004"/>
    </source>
</evidence>
<dbReference type="SUPFAM" id="SSF53706">
    <property type="entry name" value="Formate dehydrogenase/DMSO reductase, domains 1-3"/>
    <property type="match status" value="1"/>
</dbReference>
<protein>
    <submittedName>
        <fullName evidence="9">Molybdopterin-dependent oxidoreductase</fullName>
    </submittedName>
</protein>
<comment type="caution">
    <text evidence="9">The sequence shown here is derived from an EMBL/GenBank/DDBJ whole genome shotgun (WGS) entry which is preliminary data.</text>
</comment>
<organism evidence="9 10">
    <name type="scientific">Robertmurraya beringensis</name>
    <dbReference type="NCBI Taxonomy" id="641660"/>
    <lineage>
        <taxon>Bacteria</taxon>
        <taxon>Bacillati</taxon>
        <taxon>Bacillota</taxon>
        <taxon>Bacilli</taxon>
        <taxon>Bacillales</taxon>
        <taxon>Bacillaceae</taxon>
        <taxon>Robertmurraya</taxon>
    </lineage>
</organism>
<proteinExistence type="inferred from homology"/>
<dbReference type="Gene3D" id="2.40.40.20">
    <property type="match status" value="1"/>
</dbReference>
<evidence type="ECO:0000256" key="7">
    <source>
        <dbReference type="ARBA" id="ARBA00023014"/>
    </source>
</evidence>
<keyword evidence="6" id="KW-0408">Iron</keyword>
<keyword evidence="3" id="KW-0500">Molybdenum</keyword>
<dbReference type="CDD" id="cd02766">
    <property type="entry name" value="MopB_3"/>
    <property type="match status" value="1"/>
</dbReference>
<gene>
    <name evidence="9" type="ORF">ACFFHF_15650</name>
</gene>
<dbReference type="InterPro" id="IPR006655">
    <property type="entry name" value="Mopterin_OxRdtase_prok_CS"/>
</dbReference>
<dbReference type="EMBL" id="JBHLUU010000108">
    <property type="protein sequence ID" value="MFC0476641.1"/>
    <property type="molecule type" value="Genomic_DNA"/>
</dbReference>
<dbReference type="Pfam" id="PF01568">
    <property type="entry name" value="Molydop_binding"/>
    <property type="match status" value="1"/>
</dbReference>
<evidence type="ECO:0000313" key="10">
    <source>
        <dbReference type="Proteomes" id="UP001589738"/>
    </source>
</evidence>
<keyword evidence="7" id="KW-0411">Iron-sulfur</keyword>
<dbReference type="PROSITE" id="PS51669">
    <property type="entry name" value="4FE4S_MOW_BIS_MGD"/>
    <property type="match status" value="1"/>
</dbReference>
<keyword evidence="4" id="KW-0479">Metal-binding</keyword>
<dbReference type="PANTHER" id="PTHR43742">
    <property type="entry name" value="TRIMETHYLAMINE-N-OXIDE REDUCTASE"/>
    <property type="match status" value="1"/>
</dbReference>
<dbReference type="InterPro" id="IPR050612">
    <property type="entry name" value="Prok_Mopterin_Oxidored"/>
</dbReference>
<dbReference type="Gene3D" id="2.20.25.90">
    <property type="entry name" value="ADC-like domains"/>
    <property type="match status" value="1"/>
</dbReference>
<evidence type="ECO:0000256" key="3">
    <source>
        <dbReference type="ARBA" id="ARBA00022505"/>
    </source>
</evidence>
<dbReference type="SUPFAM" id="SSF50692">
    <property type="entry name" value="ADC-like"/>
    <property type="match status" value="1"/>
</dbReference>
<evidence type="ECO:0000256" key="4">
    <source>
        <dbReference type="ARBA" id="ARBA00022723"/>
    </source>
</evidence>
<evidence type="ECO:0000259" key="8">
    <source>
        <dbReference type="PROSITE" id="PS51669"/>
    </source>
</evidence>
<keyword evidence="5" id="KW-0560">Oxidoreductase</keyword>
<dbReference type="InterPro" id="IPR006657">
    <property type="entry name" value="MoPterin_dinucl-bd_dom"/>
</dbReference>
<reference evidence="9 10" key="1">
    <citation type="submission" date="2024-09" db="EMBL/GenBank/DDBJ databases">
        <authorList>
            <person name="Sun Q."/>
            <person name="Mori K."/>
        </authorList>
    </citation>
    <scope>NUCLEOTIDE SEQUENCE [LARGE SCALE GENOMIC DNA]</scope>
    <source>
        <strain evidence="9 10">CGMCC 1.9126</strain>
    </source>
</reference>
<dbReference type="InterPro" id="IPR006963">
    <property type="entry name" value="Mopterin_OxRdtase_4Fe-4S_dom"/>
</dbReference>
<name>A0ABV6KXE9_9BACI</name>
<sequence length="674" mass="75604">MANTYTSACPLNCWDSCGFKVTVEDGRVTRVEGDETHPITKGKICGRGRMLEARTNSAERILYPLKKINGEFHRIPWAQALDELAEKMSWLKKNKGTTSILHSHDYANGGLLKNLDQRFFNGYGGVTELTGSLCWGAGIEAQNRDFGDAYSHAPGDVLNSKNIVIWGRNVARTNMHFYSALQEAKRNGTKLYVIDPLYNATAKLAHKHITVKPGTDGILAVGIMKELLRLERADIDFIEKYTVGFTHVKELIQTVSLEEISRITEVSIDVMTELAHLYGDRPTSTYFGLGMQRYGNGGNTIRLIDALVAISGNIGIRGGGANYANKQVGQSFQFGELTLPERRKEARHFTMMKQAKGILEAVNPTIEMIIVTCGNPIAQVPNTNELIKAFSSVDTVVVIDSFMTDTAEMADYILPTTTAFEEEDIYYSSMYHHYANYGPKLVESPGEAKSDLWIWTELANRLGFGEDFNYSRDEWMTMAIHHLEGKGITLQTFKENYHVELPVDEVPWNDFHFKTPSGKYEFVSNRAIQQGEDGRLSLSLPNESIITSPELAQKYPYQLLTIHPMRSNHSQHYHLFAQQPKLRVELAANIAEDLHLAENDFVEVWNERGAVKGYVQILTNAHPNTINIDEGIWKKYGGSVNLLTPSEESDNGLGSTLYDCLVNIRKVEQDETAV</sequence>
<dbReference type="InterPro" id="IPR009010">
    <property type="entry name" value="Asp_de-COase-like_dom_sf"/>
</dbReference>
<evidence type="ECO:0000256" key="5">
    <source>
        <dbReference type="ARBA" id="ARBA00023002"/>
    </source>
</evidence>
<evidence type="ECO:0000313" key="9">
    <source>
        <dbReference type="EMBL" id="MFC0476641.1"/>
    </source>
</evidence>
<evidence type="ECO:0000256" key="2">
    <source>
        <dbReference type="ARBA" id="ARBA00010312"/>
    </source>
</evidence>
<accession>A0ABV6KXE9</accession>
<feature type="domain" description="4Fe-4S Mo/W bis-MGD-type" evidence="8">
    <location>
        <begin position="2"/>
        <end position="59"/>
    </location>
</feature>
<comment type="cofactor">
    <cofactor evidence="1">
        <name>Mo-bis(molybdopterin guanine dinucleotide)</name>
        <dbReference type="ChEBI" id="CHEBI:60539"/>
    </cofactor>
</comment>
<dbReference type="Gene3D" id="3.40.50.740">
    <property type="match status" value="1"/>
</dbReference>
<dbReference type="Pfam" id="PF00384">
    <property type="entry name" value="Molybdopterin"/>
    <property type="match status" value="1"/>
</dbReference>
<comment type="similarity">
    <text evidence="2">Belongs to the prokaryotic molybdopterin-containing oxidoreductase family.</text>
</comment>
<dbReference type="SMART" id="SM00926">
    <property type="entry name" value="Molybdop_Fe4S4"/>
    <property type="match status" value="1"/>
</dbReference>
<dbReference type="RefSeq" id="WP_377058556.1">
    <property type="nucleotide sequence ID" value="NZ_JBHLUU010000108.1"/>
</dbReference>